<keyword evidence="2" id="KW-0812">Transmembrane</keyword>
<comment type="caution">
    <text evidence="3">The sequence shown here is derived from an EMBL/GenBank/DDBJ whole genome shotgun (WGS) entry which is preliminary data.</text>
</comment>
<dbReference type="EMBL" id="CAJNDS010002122">
    <property type="protein sequence ID" value="CAE7339136.1"/>
    <property type="molecule type" value="Genomic_DNA"/>
</dbReference>
<name>A0A812P411_9DINO</name>
<sequence>MAGRPCGRREFRQLLRSLREDGEDDSADEPHTIERAREAKVARSSSTDQLSDAKGEAVGPMSWMQLPRFALGSNLQQRLVETAMACRRAAEDVCSSTKAMVNRFLKQKRAVLNELGEAEMLECSRYQVHNGLQQAACFVVLLTGWLIGAVLLRIASMGRNYDSPYQALLLCVTRKYDETPSKISVAFQDKDKGSNVQKEFNSTAKVMQSRLQISLLVKHRQSGEYCFMEFMLPSWLKALDRTTAETTKQVQQAHLGLVPSLTESSRAFGLYIHQVCTDKYSANIKAEKSMQSEMSHGCISHYTCDIHKAALIQSKTLKFVSGHVSALISGALAFGESGCLRLLRQSLEAVLEDKVRVLYGTPPQDGYTVSFRNAVLDAFLPVPKGTVQDIMKSKAKKRVFMQRWIVSFFCNDDIQDTTHVTFWTHHWQVERQHVLRLMRKFLVPALLPAKPPMFFRSKWTGFQQSYEYFGLLATKEVLMMRPRFEMDVKRVGRTPARILLQKLRFRMEDEKEMDVVTGNIDWKEFHVKMKQKFRMWVKTDPGAVLLIMAMVMKPLLNLVHRLLAKGSKAWEDNEKFKQATQQGRTYVVLEACRMTDLKTFRQELNSAFETEILGISQKKHTLQHQVLAVRMLSAAACACEFYLHSAWRAYPVQLFAALDGDDKLFNAKPCLLCPLAKQIREKFPDSAAMETEDFQVVLRVLAARFSLDISDLESRHASTRRISAVKSVQAKRPQLACVSADWICRSNSNARREVFMEAEPKRGRKSGTAEPEEDKPKKHRANPWHGFLSDECKGKIASADVDMASLGERFRNLDKETRAQYVERAKLAKLAYERNLPKPYGQPVDPQAYFAKSRSSSSLVPAEMGGLAAEFDSGMSLVKSQQTEHDAALKKWQSEVVKTLREHKEDETHLQQCLADCPCMMSSYGPALVGVHGGRVHVPADDFAEAPVTVVSGFLS</sequence>
<organism evidence="3 4">
    <name type="scientific">Symbiodinium natans</name>
    <dbReference type="NCBI Taxonomy" id="878477"/>
    <lineage>
        <taxon>Eukaryota</taxon>
        <taxon>Sar</taxon>
        <taxon>Alveolata</taxon>
        <taxon>Dinophyceae</taxon>
        <taxon>Suessiales</taxon>
        <taxon>Symbiodiniaceae</taxon>
        <taxon>Symbiodinium</taxon>
    </lineage>
</organism>
<reference evidence="3" key="1">
    <citation type="submission" date="2021-02" db="EMBL/GenBank/DDBJ databases">
        <authorList>
            <person name="Dougan E. K."/>
            <person name="Rhodes N."/>
            <person name="Thang M."/>
            <person name="Chan C."/>
        </authorList>
    </citation>
    <scope>NUCLEOTIDE SEQUENCE</scope>
</reference>
<dbReference type="SUPFAM" id="SSF47095">
    <property type="entry name" value="HMG-box"/>
    <property type="match status" value="1"/>
</dbReference>
<evidence type="ECO:0000256" key="1">
    <source>
        <dbReference type="SAM" id="MobiDB-lite"/>
    </source>
</evidence>
<feature type="compositionally biased region" description="Basic and acidic residues" evidence="1">
    <location>
        <begin position="28"/>
        <end position="41"/>
    </location>
</feature>
<feature type="region of interest" description="Disordered" evidence="1">
    <location>
        <begin position="17"/>
        <end position="54"/>
    </location>
</feature>
<keyword evidence="2" id="KW-1133">Transmembrane helix</keyword>
<dbReference type="AlphaFoldDB" id="A0A812P411"/>
<feature type="region of interest" description="Disordered" evidence="1">
    <location>
        <begin position="756"/>
        <end position="784"/>
    </location>
</feature>
<keyword evidence="4" id="KW-1185">Reference proteome</keyword>
<evidence type="ECO:0000256" key="2">
    <source>
        <dbReference type="SAM" id="Phobius"/>
    </source>
</evidence>
<feature type="transmembrane region" description="Helical" evidence="2">
    <location>
        <begin position="135"/>
        <end position="155"/>
    </location>
</feature>
<evidence type="ECO:0000313" key="4">
    <source>
        <dbReference type="Proteomes" id="UP000604046"/>
    </source>
</evidence>
<accession>A0A812P411</accession>
<proteinExistence type="predicted"/>
<dbReference type="Gene3D" id="1.10.30.10">
    <property type="entry name" value="High mobility group box domain"/>
    <property type="match status" value="1"/>
</dbReference>
<protein>
    <submittedName>
        <fullName evidence="3">Uncharacterized protein</fullName>
    </submittedName>
</protein>
<keyword evidence="2" id="KW-0472">Membrane</keyword>
<dbReference type="OrthoDB" id="413926at2759"/>
<dbReference type="Proteomes" id="UP000604046">
    <property type="component" value="Unassembled WGS sequence"/>
</dbReference>
<dbReference type="InterPro" id="IPR036910">
    <property type="entry name" value="HMG_box_dom_sf"/>
</dbReference>
<gene>
    <name evidence="3" type="ORF">SNAT2548_LOCUS17746</name>
</gene>
<evidence type="ECO:0000313" key="3">
    <source>
        <dbReference type="EMBL" id="CAE7339136.1"/>
    </source>
</evidence>